<feature type="domain" description="ASCH" evidence="2">
    <location>
        <begin position="603"/>
        <end position="662"/>
    </location>
</feature>
<comment type="caution">
    <text evidence="3">The sequence shown here is derived from an EMBL/GenBank/DDBJ whole genome shotgun (WGS) entry which is preliminary data.</text>
</comment>
<keyword evidence="4" id="KW-1185">Reference proteome</keyword>
<sequence>MLFVNRLQTDHDATPPALRKACSFPQALAKHQCCAAFLHFLRLLERMSPPSDFLEAQSSLRSQFASGFLDPDLLHVLEHGFPPGDPSAVTAFRLMKAQRIQKDARDQEIEKNLRQADVQSVLAKLESDIKTLKDRAPSEAQAAFKHAKDLKYVQERQKILDSSRLSGLYCLLGTKCADAIIAGLLDGMPLGDTDRVYWVDVVPNEYCEFGRACIERTLGDGRNVLYTGFVTQKQMDRATKSFRNYVYSCWDAMATSPPRVRPQDDSEVLPTPELQILAWEHDHPVWPQPLLTRFEGGTEEHNLLMAKKKEFDTAFPASAENASQAANEPRGVGRAGGFCDFSVDGGARPLDIAREISLPAVTDADMEAVKKGRIGWSEGKSGKPSILIASNLQLWIGNPTDEDTNYASQELLGFGVGAFEEKVVSDPGAESNVLPFCFKSDLDLISYQKKPQALCAFLRFLAIEKGLGEVQVEDHNVTQKFFPVTTPGADAVPVTFRYDVAAKDSKVVKPQAETPAEGSDADQILKKPAAKGLKRPAAAHPGGNVTNPFLYKTGIWGIKQNGKQVLTVGGKYKHVGKCKEIADIAADMLREGKPLEEVRSAVAPYAQEIVKGSKVWELRSTNSHYRERIGIALAHTQTVIGEVNLIDVIQLDADSVKANFSKHRVPAEVLKDFVPSGRRVFAWVMANASEYAVAKPYQHPLGAIVWVDVGPETLATAELVKTVGPRDQGGGDEPAAEAPMAEEAVMSEAPVAEEAADPNEFAKGEFEGEEEDLADNGDQVVEDID</sequence>
<evidence type="ECO:0000256" key="1">
    <source>
        <dbReference type="SAM" id="MobiDB-lite"/>
    </source>
</evidence>
<dbReference type="EMBL" id="CAXAMN010011270">
    <property type="protein sequence ID" value="CAK9034855.1"/>
    <property type="molecule type" value="Genomic_DNA"/>
</dbReference>
<dbReference type="SUPFAM" id="SSF88697">
    <property type="entry name" value="PUA domain-like"/>
    <property type="match status" value="1"/>
</dbReference>
<gene>
    <name evidence="3" type="ORF">CCMP2556_LOCUS19676</name>
</gene>
<name>A0ABP0L6S9_9DINO</name>
<proteinExistence type="predicted"/>
<dbReference type="InterPro" id="IPR015947">
    <property type="entry name" value="PUA-like_sf"/>
</dbReference>
<accession>A0ABP0L6S9</accession>
<feature type="compositionally biased region" description="Low complexity" evidence="1">
    <location>
        <begin position="736"/>
        <end position="753"/>
    </location>
</feature>
<organism evidence="3 4">
    <name type="scientific">Durusdinium trenchii</name>
    <dbReference type="NCBI Taxonomy" id="1381693"/>
    <lineage>
        <taxon>Eukaryota</taxon>
        <taxon>Sar</taxon>
        <taxon>Alveolata</taxon>
        <taxon>Dinophyceae</taxon>
        <taxon>Suessiales</taxon>
        <taxon>Symbiodiniaceae</taxon>
        <taxon>Durusdinium</taxon>
    </lineage>
</organism>
<dbReference type="Gene3D" id="2.30.130.30">
    <property type="entry name" value="Hypothetical protein"/>
    <property type="match status" value="1"/>
</dbReference>
<reference evidence="3 4" key="1">
    <citation type="submission" date="2024-02" db="EMBL/GenBank/DDBJ databases">
        <authorList>
            <person name="Chen Y."/>
            <person name="Shah S."/>
            <person name="Dougan E. K."/>
            <person name="Thang M."/>
            <person name="Chan C."/>
        </authorList>
    </citation>
    <scope>NUCLEOTIDE SEQUENCE [LARGE SCALE GENOMIC DNA]</scope>
</reference>
<evidence type="ECO:0000259" key="2">
    <source>
        <dbReference type="Pfam" id="PF04266"/>
    </source>
</evidence>
<dbReference type="Pfam" id="PF04266">
    <property type="entry name" value="ASCH"/>
    <property type="match status" value="1"/>
</dbReference>
<evidence type="ECO:0000313" key="3">
    <source>
        <dbReference type="EMBL" id="CAK9034855.1"/>
    </source>
</evidence>
<protein>
    <recommendedName>
        <fullName evidence="2">ASCH domain-containing protein</fullName>
    </recommendedName>
</protein>
<evidence type="ECO:0000313" key="4">
    <source>
        <dbReference type="Proteomes" id="UP001642484"/>
    </source>
</evidence>
<dbReference type="Proteomes" id="UP001642484">
    <property type="component" value="Unassembled WGS sequence"/>
</dbReference>
<feature type="compositionally biased region" description="Acidic residues" evidence="1">
    <location>
        <begin position="767"/>
        <end position="785"/>
    </location>
</feature>
<dbReference type="InterPro" id="IPR007374">
    <property type="entry name" value="ASCH_domain"/>
</dbReference>
<feature type="region of interest" description="Disordered" evidence="1">
    <location>
        <begin position="722"/>
        <end position="785"/>
    </location>
</feature>